<proteinExistence type="predicted"/>
<comment type="caution">
    <text evidence="1">The sequence shown here is derived from an EMBL/GenBank/DDBJ whole genome shotgun (WGS) entry which is preliminary data.</text>
</comment>
<evidence type="ECO:0000313" key="2">
    <source>
        <dbReference type="Proteomes" id="UP000801492"/>
    </source>
</evidence>
<evidence type="ECO:0000313" key="1">
    <source>
        <dbReference type="EMBL" id="KAF2880793.1"/>
    </source>
</evidence>
<keyword evidence="2" id="KW-1185">Reference proteome</keyword>
<protein>
    <submittedName>
        <fullName evidence="1">Uncharacterized protein</fullName>
    </submittedName>
</protein>
<accession>A0A8K0C5L0</accession>
<dbReference type="EMBL" id="VTPC01090907">
    <property type="protein sequence ID" value="KAF2880793.1"/>
    <property type="molecule type" value="Genomic_DNA"/>
</dbReference>
<dbReference type="AlphaFoldDB" id="A0A8K0C5L0"/>
<dbReference type="Proteomes" id="UP000801492">
    <property type="component" value="Unassembled WGS sequence"/>
</dbReference>
<organism evidence="1 2">
    <name type="scientific">Ignelater luminosus</name>
    <name type="common">Cucubano</name>
    <name type="synonym">Pyrophorus luminosus</name>
    <dbReference type="NCBI Taxonomy" id="2038154"/>
    <lineage>
        <taxon>Eukaryota</taxon>
        <taxon>Metazoa</taxon>
        <taxon>Ecdysozoa</taxon>
        <taxon>Arthropoda</taxon>
        <taxon>Hexapoda</taxon>
        <taxon>Insecta</taxon>
        <taxon>Pterygota</taxon>
        <taxon>Neoptera</taxon>
        <taxon>Endopterygota</taxon>
        <taxon>Coleoptera</taxon>
        <taxon>Polyphaga</taxon>
        <taxon>Elateriformia</taxon>
        <taxon>Elateroidea</taxon>
        <taxon>Elateridae</taxon>
        <taxon>Agrypninae</taxon>
        <taxon>Pyrophorini</taxon>
        <taxon>Ignelater</taxon>
    </lineage>
</organism>
<reference evidence="1" key="1">
    <citation type="submission" date="2019-08" db="EMBL/GenBank/DDBJ databases">
        <title>The genome of the North American firefly Photinus pyralis.</title>
        <authorList>
            <consortium name="Photinus pyralis genome working group"/>
            <person name="Fallon T.R."/>
            <person name="Sander Lower S.E."/>
            <person name="Weng J.-K."/>
        </authorList>
    </citation>
    <scope>NUCLEOTIDE SEQUENCE</scope>
    <source>
        <strain evidence="1">TRF0915ILg1</strain>
        <tissue evidence="1">Whole body</tissue>
    </source>
</reference>
<gene>
    <name evidence="1" type="ORF">ILUMI_25381</name>
</gene>
<dbReference type="Pfam" id="PF14223">
    <property type="entry name" value="Retrotran_gag_2"/>
    <property type="match status" value="1"/>
</dbReference>
<feature type="non-terminal residue" evidence="1">
    <location>
        <position position="1"/>
    </location>
</feature>
<name>A0A8K0C5L0_IGNLU</name>
<sequence>MKNLEEENTLLKQKVMLRGKKTESLDRKAKRKKKTKMQKILDKSGKIMETIGANIKEKTGIDEWTEAEERETTNLIVCGGPDENAEADEKKAFWRKLQKTVDECTKKIIITGDMNGRVANKTEEWNNEGLDNKTFENEVNVWSRRDTKAQEIVVTRMEEGPMGQVLSCSTAFDMWNKLLAVYEQKSEVSVHLLQQNFFN</sequence>
<dbReference type="OrthoDB" id="6781856at2759"/>